<evidence type="ECO:0000313" key="3">
    <source>
        <dbReference type="Proteomes" id="UP001431209"/>
    </source>
</evidence>
<keyword evidence="3" id="KW-1185">Reference proteome</keyword>
<dbReference type="EMBL" id="JAOPGA020000237">
    <property type="protein sequence ID" value="KAL0477767.1"/>
    <property type="molecule type" value="Genomic_DNA"/>
</dbReference>
<feature type="region of interest" description="Disordered" evidence="1">
    <location>
        <begin position="80"/>
        <end position="155"/>
    </location>
</feature>
<protein>
    <submittedName>
        <fullName evidence="2">Mde1</fullName>
    </submittedName>
</protein>
<feature type="compositionally biased region" description="Polar residues" evidence="1">
    <location>
        <begin position="80"/>
        <end position="97"/>
    </location>
</feature>
<dbReference type="AlphaFoldDB" id="A0AAW2YKL2"/>
<evidence type="ECO:0000313" key="2">
    <source>
        <dbReference type="EMBL" id="KAL0477767.1"/>
    </source>
</evidence>
<evidence type="ECO:0000256" key="1">
    <source>
        <dbReference type="SAM" id="MobiDB-lite"/>
    </source>
</evidence>
<name>A0AAW2YKL2_9EUKA</name>
<gene>
    <name evidence="2" type="ORF">AKO1_005212</name>
</gene>
<dbReference type="Proteomes" id="UP001431209">
    <property type="component" value="Unassembled WGS sequence"/>
</dbReference>
<feature type="compositionally biased region" description="Basic and acidic residues" evidence="1">
    <location>
        <begin position="146"/>
        <end position="155"/>
    </location>
</feature>
<organism evidence="2 3">
    <name type="scientific">Acrasis kona</name>
    <dbReference type="NCBI Taxonomy" id="1008807"/>
    <lineage>
        <taxon>Eukaryota</taxon>
        <taxon>Discoba</taxon>
        <taxon>Heterolobosea</taxon>
        <taxon>Tetramitia</taxon>
        <taxon>Eutetramitia</taxon>
        <taxon>Acrasidae</taxon>
        <taxon>Acrasis</taxon>
    </lineage>
</organism>
<comment type="caution">
    <text evidence="2">The sequence shown here is derived from an EMBL/GenBank/DDBJ whole genome shotgun (WGS) entry which is preliminary data.</text>
</comment>
<proteinExistence type="predicted"/>
<accession>A0AAW2YKL2</accession>
<sequence length="155" mass="17471">MKPTHNTPGSENIIPYINYVLREESLEDLTVIGLQRENIPIQSEAISTVTFTTEDMQVLHSQNTKPQQNTHTFVSATQSNLPNMNAHTSGSESTTNVHCRKNSTESSPQQGKYQVKGFSEYIPNKKSSIPHTGRMYMAKHQVPKPKHTEDDKNHP</sequence>
<reference evidence="2 3" key="1">
    <citation type="submission" date="2024-03" db="EMBL/GenBank/DDBJ databases">
        <title>The Acrasis kona genome and developmental transcriptomes reveal deep origins of eukaryotic multicellular pathways.</title>
        <authorList>
            <person name="Sheikh S."/>
            <person name="Fu C.-J."/>
            <person name="Brown M.W."/>
            <person name="Baldauf S.L."/>
        </authorList>
    </citation>
    <scope>NUCLEOTIDE SEQUENCE [LARGE SCALE GENOMIC DNA]</scope>
    <source>
        <strain evidence="2 3">ATCC MYA-3509</strain>
    </source>
</reference>